<dbReference type="PANTHER" id="PTHR46333">
    <property type="entry name" value="CYTOKINESIS PROTEIN 3"/>
    <property type="match status" value="1"/>
</dbReference>
<accession>A0A5C6S037</accession>
<proteinExistence type="predicted"/>
<dbReference type="Proteomes" id="UP000321580">
    <property type="component" value="Unassembled WGS sequence"/>
</dbReference>
<evidence type="ECO:0000259" key="2">
    <source>
        <dbReference type="SMART" id="SM00460"/>
    </source>
</evidence>
<dbReference type="SMART" id="SM00460">
    <property type="entry name" value="TGc"/>
    <property type="match status" value="1"/>
</dbReference>
<dbReference type="GO" id="GO:0005737">
    <property type="term" value="C:cytoplasm"/>
    <property type="evidence" value="ECO:0007669"/>
    <property type="project" value="TreeGrafter"/>
</dbReference>
<feature type="signal peptide" evidence="1">
    <location>
        <begin position="1"/>
        <end position="31"/>
    </location>
</feature>
<dbReference type="EMBL" id="VOOR01000006">
    <property type="protein sequence ID" value="TXB67615.1"/>
    <property type="molecule type" value="Genomic_DNA"/>
</dbReference>
<organism evidence="3 4">
    <name type="scientific">Phaeodactylibacter luteus</name>
    <dbReference type="NCBI Taxonomy" id="1564516"/>
    <lineage>
        <taxon>Bacteria</taxon>
        <taxon>Pseudomonadati</taxon>
        <taxon>Bacteroidota</taxon>
        <taxon>Saprospiria</taxon>
        <taxon>Saprospirales</taxon>
        <taxon>Haliscomenobacteraceae</taxon>
        <taxon>Phaeodactylibacter</taxon>
    </lineage>
</organism>
<evidence type="ECO:0000313" key="3">
    <source>
        <dbReference type="EMBL" id="TXB67615.1"/>
    </source>
</evidence>
<sequence>MWSEQSLKVKNRAAQLLFVLLLLCSWSNSNAQYRAIDRHARNAPDSLRFDLPALAEWLTATADSETGKARALYTWTSHFLSYDEQASREGRRINNSIRDILKRQRGLCMDYALLFQALAHYAGLHCAVVDGYALPALQPPRALPSAPDHSWNAVWADGQWQLLDATWASADDALQQQFGTDYFFTPPAIFLLSHVPAAPLWQLLPCPLPIEAFSLPIDELLPKAQATAHCLPLSPDSLLRMSKGQRQIYLAREAADFHPTPENKRQLAQALADEAGRIDDAIESTQLEHALAQQDTILTLLSEAKALSPPLLNWQAQLYARTLINQTVGCYQLPEGAVRHISAKEAIKRLENARQFLEDLPEEDLYRRYALPQCKRMIEQLK</sequence>
<keyword evidence="4" id="KW-1185">Reference proteome</keyword>
<dbReference type="AlphaFoldDB" id="A0A5C6S037"/>
<feature type="chain" id="PRO_5022700078" description="Transglutaminase-like domain-containing protein" evidence="1">
    <location>
        <begin position="32"/>
        <end position="382"/>
    </location>
</feature>
<dbReference type="SUPFAM" id="SSF54001">
    <property type="entry name" value="Cysteine proteinases"/>
    <property type="match status" value="1"/>
</dbReference>
<evidence type="ECO:0000313" key="4">
    <source>
        <dbReference type="Proteomes" id="UP000321580"/>
    </source>
</evidence>
<dbReference type="Pfam" id="PF01841">
    <property type="entry name" value="Transglut_core"/>
    <property type="match status" value="1"/>
</dbReference>
<dbReference type="PANTHER" id="PTHR46333:SF2">
    <property type="entry name" value="CYTOKINESIS PROTEIN 3"/>
    <property type="match status" value="1"/>
</dbReference>
<dbReference type="Gene3D" id="3.10.620.30">
    <property type="match status" value="1"/>
</dbReference>
<dbReference type="OrthoDB" id="9788327at2"/>
<comment type="caution">
    <text evidence="3">The sequence shown here is derived from an EMBL/GenBank/DDBJ whole genome shotgun (WGS) entry which is preliminary data.</text>
</comment>
<keyword evidence="1" id="KW-0732">Signal</keyword>
<protein>
    <recommendedName>
        <fullName evidence="2">Transglutaminase-like domain-containing protein</fullName>
    </recommendedName>
</protein>
<name>A0A5C6S037_9BACT</name>
<dbReference type="InterPro" id="IPR052557">
    <property type="entry name" value="CAP/Cytokinesis_protein"/>
</dbReference>
<reference evidence="3 4" key="1">
    <citation type="submission" date="2019-08" db="EMBL/GenBank/DDBJ databases">
        <title>Genome of Phaeodactylibacter luteus.</title>
        <authorList>
            <person name="Bowman J.P."/>
        </authorList>
    </citation>
    <scope>NUCLEOTIDE SEQUENCE [LARGE SCALE GENOMIC DNA]</scope>
    <source>
        <strain evidence="3 4">KCTC 42180</strain>
    </source>
</reference>
<evidence type="ECO:0000256" key="1">
    <source>
        <dbReference type="SAM" id="SignalP"/>
    </source>
</evidence>
<feature type="domain" description="Transglutaminase-like" evidence="2">
    <location>
        <begin position="100"/>
        <end position="167"/>
    </location>
</feature>
<dbReference type="InterPro" id="IPR038765">
    <property type="entry name" value="Papain-like_cys_pep_sf"/>
</dbReference>
<dbReference type="InterPro" id="IPR002931">
    <property type="entry name" value="Transglutaminase-like"/>
</dbReference>
<gene>
    <name evidence="3" type="ORF">FRY97_04270</name>
</gene>